<dbReference type="AlphaFoldDB" id="A0A2P2NWD1"/>
<sequence length="25" mass="2853">MIIASSTLCWLQKIVASCLRLENFL</sequence>
<protein>
    <submittedName>
        <fullName evidence="1">Uncharacterized protein</fullName>
    </submittedName>
</protein>
<name>A0A2P2NWD1_RHIMU</name>
<reference evidence="1" key="1">
    <citation type="submission" date="2018-02" db="EMBL/GenBank/DDBJ databases">
        <title>Rhizophora mucronata_Transcriptome.</title>
        <authorList>
            <person name="Meera S.P."/>
            <person name="Sreeshan A."/>
            <person name="Augustine A."/>
        </authorList>
    </citation>
    <scope>NUCLEOTIDE SEQUENCE</scope>
    <source>
        <tissue evidence="1">Leaf</tissue>
    </source>
</reference>
<organism evidence="1">
    <name type="scientific">Rhizophora mucronata</name>
    <name type="common">Asiatic mangrove</name>
    <dbReference type="NCBI Taxonomy" id="61149"/>
    <lineage>
        <taxon>Eukaryota</taxon>
        <taxon>Viridiplantae</taxon>
        <taxon>Streptophyta</taxon>
        <taxon>Embryophyta</taxon>
        <taxon>Tracheophyta</taxon>
        <taxon>Spermatophyta</taxon>
        <taxon>Magnoliopsida</taxon>
        <taxon>eudicotyledons</taxon>
        <taxon>Gunneridae</taxon>
        <taxon>Pentapetalae</taxon>
        <taxon>rosids</taxon>
        <taxon>fabids</taxon>
        <taxon>Malpighiales</taxon>
        <taxon>Rhizophoraceae</taxon>
        <taxon>Rhizophora</taxon>
    </lineage>
</organism>
<proteinExistence type="predicted"/>
<dbReference type="EMBL" id="GGEC01066157">
    <property type="protein sequence ID" value="MBX46641.1"/>
    <property type="molecule type" value="Transcribed_RNA"/>
</dbReference>
<evidence type="ECO:0000313" key="1">
    <source>
        <dbReference type="EMBL" id="MBX46641.1"/>
    </source>
</evidence>
<accession>A0A2P2NWD1</accession>